<dbReference type="Pfam" id="PF13927">
    <property type="entry name" value="Ig_3"/>
    <property type="match status" value="8"/>
</dbReference>
<feature type="domain" description="Ig-like" evidence="10">
    <location>
        <begin position="827"/>
        <end position="925"/>
    </location>
</feature>
<dbReference type="OrthoDB" id="5982258at2759"/>
<dbReference type="SUPFAM" id="SSF48726">
    <property type="entry name" value="Immunoglobulin"/>
    <property type="match status" value="12"/>
</dbReference>
<feature type="domain" description="Ig-like" evidence="10">
    <location>
        <begin position="203"/>
        <end position="301"/>
    </location>
</feature>
<keyword evidence="3" id="KW-0732">Signal</keyword>
<dbReference type="Proteomes" id="UP001107558">
    <property type="component" value="Chromosome 4"/>
</dbReference>
<protein>
    <recommendedName>
        <fullName evidence="10">Ig-like domain-containing protein</fullName>
    </recommendedName>
</protein>
<dbReference type="PANTHER" id="PTHR10075">
    <property type="entry name" value="BASIGIN RELATED"/>
    <property type="match status" value="1"/>
</dbReference>
<evidence type="ECO:0000256" key="6">
    <source>
        <dbReference type="ARBA" id="ARBA00022989"/>
    </source>
</evidence>
<feature type="domain" description="Ig-like" evidence="10">
    <location>
        <begin position="306"/>
        <end position="399"/>
    </location>
</feature>
<dbReference type="GO" id="GO:0007411">
    <property type="term" value="P:axon guidance"/>
    <property type="evidence" value="ECO:0007669"/>
    <property type="project" value="TreeGrafter"/>
</dbReference>
<feature type="domain" description="Ig-like" evidence="10">
    <location>
        <begin position="621"/>
        <end position="719"/>
    </location>
</feature>
<dbReference type="InterPro" id="IPR003599">
    <property type="entry name" value="Ig_sub"/>
</dbReference>
<gene>
    <name evidence="11" type="ORF">PVAND_015704</name>
</gene>
<evidence type="ECO:0000313" key="11">
    <source>
        <dbReference type="EMBL" id="KAG5667733.1"/>
    </source>
</evidence>
<evidence type="ECO:0000256" key="4">
    <source>
        <dbReference type="ARBA" id="ARBA00022737"/>
    </source>
</evidence>
<comment type="subcellular location">
    <subcellularLocation>
        <location evidence="1">Membrane</location>
        <topology evidence="1">Single-pass membrane protein</topology>
    </subcellularLocation>
</comment>
<dbReference type="InterPro" id="IPR013783">
    <property type="entry name" value="Ig-like_fold"/>
</dbReference>
<dbReference type="SMART" id="SM00409">
    <property type="entry name" value="IG"/>
    <property type="match status" value="12"/>
</dbReference>
<feature type="domain" description="Ig-like" evidence="10">
    <location>
        <begin position="410"/>
        <end position="508"/>
    </location>
</feature>
<evidence type="ECO:0000256" key="1">
    <source>
        <dbReference type="ARBA" id="ARBA00004167"/>
    </source>
</evidence>
<evidence type="ECO:0000256" key="8">
    <source>
        <dbReference type="ARBA" id="ARBA00023157"/>
    </source>
</evidence>
<dbReference type="PANTHER" id="PTHR10075:SF101">
    <property type="entry name" value="ZWEI IG DOMAIN PROTEIN ZIG-3"/>
    <property type="match status" value="1"/>
</dbReference>
<evidence type="ECO:0000256" key="5">
    <source>
        <dbReference type="ARBA" id="ARBA00022889"/>
    </source>
</evidence>
<dbReference type="GO" id="GO:0098632">
    <property type="term" value="F:cell-cell adhesion mediator activity"/>
    <property type="evidence" value="ECO:0007669"/>
    <property type="project" value="TreeGrafter"/>
</dbReference>
<dbReference type="FunFam" id="2.60.40.10:FF:000017">
    <property type="entry name" value="Down syndrome cell adhesion molecule b"/>
    <property type="match status" value="6"/>
</dbReference>
<keyword evidence="4" id="KW-0677">Repeat</keyword>
<evidence type="ECO:0000259" key="10">
    <source>
        <dbReference type="PROSITE" id="PS50835"/>
    </source>
</evidence>
<dbReference type="GO" id="GO:0070593">
    <property type="term" value="P:dendrite self-avoidance"/>
    <property type="evidence" value="ECO:0007669"/>
    <property type="project" value="TreeGrafter"/>
</dbReference>
<keyword evidence="7" id="KW-0472">Membrane</keyword>
<feature type="domain" description="Ig-like" evidence="10">
    <location>
        <begin position="1"/>
        <end position="95"/>
    </location>
</feature>
<evidence type="ECO:0000256" key="7">
    <source>
        <dbReference type="ARBA" id="ARBA00023136"/>
    </source>
</evidence>
<dbReference type="InterPro" id="IPR036179">
    <property type="entry name" value="Ig-like_dom_sf"/>
</dbReference>
<feature type="domain" description="Ig-like" evidence="10">
    <location>
        <begin position="930"/>
        <end position="1027"/>
    </location>
</feature>
<sequence length="1298" mass="144029">MPFTFGDDELNLDDSVSTMCSVTKGDLPLKLFWSFQSKESENLVNLTTGDGIVITRTGQRSISLNIDLIKRHMVGTYQCVASNKAGTVVHSAQLSINVLPVITPFSFGEDEFNLDESVTTTCSVSKGDLPLKIWWTFKPSDENEFAYNLTTGDGVMITKPSPKMSLLVFESIKPRHRGTYSCFVSNIAGIVFHSANLSINVAPVITPFIFGEEEFNLDDSTSAMCSITKGDLPMKIWWTFKPDNENEFPYNLTTGDGIVITRNSAKMSVLGIESVKSRHRGTYECVASNRAATVSHTAFLSINVLPQIAPFTFSEDEFNLDDSVTAVCSITKGDLPIKIWWTFKPDNENEFAYNLTTGDGIMITKPSSKMSVLAIESVKPRHRGTFWCYAVNKANITVSHSAFLYINVLPSINPFIFGEDEFNLDDSVSATCTVTKGDLPLKIWWTFKGDHENDFPYNLTTNDGIIITKIGQKSISINIDALKPRQRGTYECYASNKAGHSVHSAYLSINVLPSINPFSFGEDEFNLDDTVSAVCTITKGDQPLKIWWTFKSDEDQEFPYNLTTGDGVIITRPSSKNSMITIEALKPRHRGTYSCFASNPATKLAGIVVNQTAFLSINVLPSINPFVFGEEEFNLDDSVTAVCSITKGDLPLKIWWTFKSDDPNEFAYNLTTGDGILITRPSSKISMIAIEALKPRHRGTFSCFCENRAGLTNHSTYLSINVLPQIAPFSFGDEVLNLDDSVTAVCSVTKGDLPLKIWWTFKGDHENDFSYNLTTNDGIIITKIGQKSMSINIDALKPRQRGTYQCFASNAAGITNYTSYLSINVLPVITPFSFGEDEFNLDDAASATCTVTKGDLPLKIWWTFKSNDTNEFPYNLTTGDGVLITRPNAKNSFLSIESVKSRHRGTYSCFASNAAGSANYSSYLSINVLPQIMPFSFGDEELNLDDTVSATCTVTKGDLPLKIWWSFKSDYEEFPQNLTTNDGIVITRPSQKMSVLGIESVKGRMRGKYECHASNVAGSVSQSSFLSINVPPVITPFSFGEDEFNLDDAVSAVCTITKGDQPLKIWWTFKPNNENEFPYNLTTGDGIVITRTSSKMSMLAIESVKSRHRGTYQCVASNKANITMFSAFLSINGSKLRQKIKNFHFKNFAIYPQIFLLFLHLFIIQVLPVINPFSFGDEEFNLDDTVSATCTVTKGDLPLKLWWTFKSDYENEPSYNLTTNDGIVITRPSSKISMIAIEALKPRHRGTYQCVSSNSAGTAMQSSYLSINVPPRWILEPTDKAFAQGSNAKVECKADDHR</sequence>
<keyword evidence="5" id="KW-0130">Cell adhesion</keyword>
<keyword evidence="9" id="KW-0393">Immunoglobulin domain</keyword>
<dbReference type="InterPro" id="IPR007110">
    <property type="entry name" value="Ig-like_dom"/>
</dbReference>
<dbReference type="Gene3D" id="2.60.40.10">
    <property type="entry name" value="Immunoglobulins"/>
    <property type="match status" value="12"/>
</dbReference>
<evidence type="ECO:0000256" key="3">
    <source>
        <dbReference type="ARBA" id="ARBA00022729"/>
    </source>
</evidence>
<evidence type="ECO:0000313" key="12">
    <source>
        <dbReference type="Proteomes" id="UP001107558"/>
    </source>
</evidence>
<keyword evidence="2" id="KW-0812">Transmembrane</keyword>
<reference evidence="11" key="1">
    <citation type="submission" date="2021-03" db="EMBL/GenBank/DDBJ databases">
        <title>Chromosome level genome of the anhydrobiotic midge Polypedilum vanderplanki.</title>
        <authorList>
            <person name="Yoshida Y."/>
            <person name="Kikawada T."/>
            <person name="Gusev O."/>
        </authorList>
    </citation>
    <scope>NUCLEOTIDE SEQUENCE</scope>
    <source>
        <strain evidence="11">NIAS01</strain>
        <tissue evidence="11">Whole body or cell culture</tissue>
    </source>
</reference>
<name>A0A9J6BDB6_POLVA</name>
<evidence type="ECO:0000256" key="9">
    <source>
        <dbReference type="ARBA" id="ARBA00023319"/>
    </source>
</evidence>
<dbReference type="GO" id="GO:0030424">
    <property type="term" value="C:axon"/>
    <property type="evidence" value="ECO:0007669"/>
    <property type="project" value="TreeGrafter"/>
</dbReference>
<proteinExistence type="predicted"/>
<feature type="domain" description="Ig-like" evidence="10">
    <location>
        <begin position="1032"/>
        <end position="1130"/>
    </location>
</feature>
<dbReference type="SMART" id="SM00408">
    <property type="entry name" value="IGc2"/>
    <property type="match status" value="12"/>
</dbReference>
<comment type="caution">
    <text evidence="11">The sequence shown here is derived from an EMBL/GenBank/DDBJ whole genome shotgun (WGS) entry which is preliminary data.</text>
</comment>
<feature type="domain" description="Ig-like" evidence="10">
    <location>
        <begin position="100"/>
        <end position="198"/>
    </location>
</feature>
<accession>A0A9J6BDB6</accession>
<dbReference type="GO" id="GO:0007156">
    <property type="term" value="P:homophilic cell adhesion via plasma membrane adhesion molecules"/>
    <property type="evidence" value="ECO:0007669"/>
    <property type="project" value="TreeGrafter"/>
</dbReference>
<keyword evidence="8" id="KW-1015">Disulfide bond</keyword>
<feature type="domain" description="Ig-like" evidence="10">
    <location>
        <begin position="1168"/>
        <end position="1266"/>
    </location>
</feature>
<dbReference type="GO" id="GO:0005886">
    <property type="term" value="C:plasma membrane"/>
    <property type="evidence" value="ECO:0007669"/>
    <property type="project" value="TreeGrafter"/>
</dbReference>
<dbReference type="InterPro" id="IPR003598">
    <property type="entry name" value="Ig_sub2"/>
</dbReference>
<organism evidence="11 12">
    <name type="scientific">Polypedilum vanderplanki</name>
    <name type="common">Sleeping chironomid midge</name>
    <dbReference type="NCBI Taxonomy" id="319348"/>
    <lineage>
        <taxon>Eukaryota</taxon>
        <taxon>Metazoa</taxon>
        <taxon>Ecdysozoa</taxon>
        <taxon>Arthropoda</taxon>
        <taxon>Hexapoda</taxon>
        <taxon>Insecta</taxon>
        <taxon>Pterygota</taxon>
        <taxon>Neoptera</taxon>
        <taxon>Endopterygota</taxon>
        <taxon>Diptera</taxon>
        <taxon>Nematocera</taxon>
        <taxon>Chironomoidea</taxon>
        <taxon>Chironomidae</taxon>
        <taxon>Chironominae</taxon>
        <taxon>Polypedilum</taxon>
        <taxon>Polypedilum</taxon>
    </lineage>
</organism>
<keyword evidence="6" id="KW-1133">Transmembrane helix</keyword>
<feature type="domain" description="Ig-like" evidence="10">
    <location>
        <begin position="724"/>
        <end position="822"/>
    </location>
</feature>
<evidence type="ECO:0000256" key="2">
    <source>
        <dbReference type="ARBA" id="ARBA00022692"/>
    </source>
</evidence>
<dbReference type="EMBL" id="JADBJN010000004">
    <property type="protein sequence ID" value="KAG5667733.1"/>
    <property type="molecule type" value="Genomic_DNA"/>
</dbReference>
<keyword evidence="12" id="KW-1185">Reference proteome</keyword>
<feature type="domain" description="Ig-like" evidence="10">
    <location>
        <begin position="513"/>
        <end position="616"/>
    </location>
</feature>
<dbReference type="PROSITE" id="PS50835">
    <property type="entry name" value="IG_LIKE"/>
    <property type="match status" value="12"/>
</dbReference>